<feature type="non-terminal residue" evidence="3">
    <location>
        <position position="174"/>
    </location>
</feature>
<dbReference type="Pfam" id="PF01822">
    <property type="entry name" value="WSC"/>
    <property type="match status" value="1"/>
</dbReference>
<keyword evidence="4" id="KW-1185">Reference proteome</keyword>
<proteinExistence type="predicted"/>
<evidence type="ECO:0000313" key="3">
    <source>
        <dbReference type="EMBL" id="KAF3763296.1"/>
    </source>
</evidence>
<gene>
    <name evidence="3" type="ORF">M406DRAFT_357002</name>
</gene>
<keyword evidence="1" id="KW-0732">Signal</keyword>
<feature type="domain" description="WSC" evidence="2">
    <location>
        <begin position="48"/>
        <end position="142"/>
    </location>
</feature>
<protein>
    <recommendedName>
        <fullName evidence="2">WSC domain-containing protein</fullName>
    </recommendedName>
</protein>
<accession>A0A9P5CMP6</accession>
<dbReference type="RefSeq" id="XP_040774257.1">
    <property type="nucleotide sequence ID" value="XM_040923572.1"/>
</dbReference>
<dbReference type="GeneID" id="63840701"/>
<dbReference type="AlphaFoldDB" id="A0A9P5CMP6"/>
<evidence type="ECO:0000313" key="4">
    <source>
        <dbReference type="Proteomes" id="UP000803844"/>
    </source>
</evidence>
<evidence type="ECO:0000259" key="2">
    <source>
        <dbReference type="PROSITE" id="PS51212"/>
    </source>
</evidence>
<dbReference type="OrthoDB" id="2019572at2759"/>
<dbReference type="PROSITE" id="PS51212">
    <property type="entry name" value="WSC"/>
    <property type="match status" value="1"/>
</dbReference>
<organism evidence="3 4">
    <name type="scientific">Cryphonectria parasitica (strain ATCC 38755 / EP155)</name>
    <dbReference type="NCBI Taxonomy" id="660469"/>
    <lineage>
        <taxon>Eukaryota</taxon>
        <taxon>Fungi</taxon>
        <taxon>Dikarya</taxon>
        <taxon>Ascomycota</taxon>
        <taxon>Pezizomycotina</taxon>
        <taxon>Sordariomycetes</taxon>
        <taxon>Sordariomycetidae</taxon>
        <taxon>Diaporthales</taxon>
        <taxon>Cryphonectriaceae</taxon>
        <taxon>Cryphonectria-Endothia species complex</taxon>
        <taxon>Cryphonectria</taxon>
    </lineage>
</organism>
<dbReference type="SMART" id="SM00321">
    <property type="entry name" value="WSC"/>
    <property type="match status" value="1"/>
</dbReference>
<dbReference type="EMBL" id="MU032349">
    <property type="protein sequence ID" value="KAF3763296.1"/>
    <property type="molecule type" value="Genomic_DNA"/>
</dbReference>
<feature type="signal peptide" evidence="1">
    <location>
        <begin position="1"/>
        <end position="19"/>
    </location>
</feature>
<dbReference type="Proteomes" id="UP000803844">
    <property type="component" value="Unassembled WGS sequence"/>
</dbReference>
<name>A0A9P5CMP6_CRYP1</name>
<sequence length="174" mass="17555">MRLSTIFAAVVAAAYPAYAVTTTSETTSTAASTATGVASPSAQPTLGVAISQGCFSSWGDLILTNTSVFNSRGSCATVNCTDAGYLVAAMTDGDECWCGNEYPPEDTRAADSKCSIGCSGYPQEACGGFSGNTKYFSVFNTGISLDVSYAKDNASSTSSTGNVVASSTVVSGGQ</sequence>
<reference evidence="3" key="1">
    <citation type="journal article" date="2020" name="Phytopathology">
        <title>Genome sequence of the chestnut blight fungus Cryphonectria parasitica EP155: A fundamental resource for an archetypical invasive plant pathogen.</title>
        <authorList>
            <person name="Crouch J.A."/>
            <person name="Dawe A."/>
            <person name="Aerts A."/>
            <person name="Barry K."/>
            <person name="Churchill A.C.L."/>
            <person name="Grimwood J."/>
            <person name="Hillman B."/>
            <person name="Milgroom M.G."/>
            <person name="Pangilinan J."/>
            <person name="Smith M."/>
            <person name="Salamov A."/>
            <person name="Schmutz J."/>
            <person name="Yadav J."/>
            <person name="Grigoriev I.V."/>
            <person name="Nuss D."/>
        </authorList>
    </citation>
    <scope>NUCLEOTIDE SEQUENCE</scope>
    <source>
        <strain evidence="3">EP155</strain>
    </source>
</reference>
<comment type="caution">
    <text evidence="3">The sequence shown here is derived from an EMBL/GenBank/DDBJ whole genome shotgun (WGS) entry which is preliminary data.</text>
</comment>
<evidence type="ECO:0000256" key="1">
    <source>
        <dbReference type="SAM" id="SignalP"/>
    </source>
</evidence>
<feature type="chain" id="PRO_5040502767" description="WSC domain-containing protein" evidence="1">
    <location>
        <begin position="20"/>
        <end position="174"/>
    </location>
</feature>
<dbReference type="InterPro" id="IPR002889">
    <property type="entry name" value="WSC_carb-bd"/>
</dbReference>